<proteinExistence type="inferred from homology"/>
<dbReference type="EMBL" id="LJKE01000142">
    <property type="protein sequence ID" value="KZD48054.1"/>
    <property type="molecule type" value="Genomic_DNA"/>
</dbReference>
<comment type="subcellular location">
    <subcellularLocation>
        <location evidence="1">Membrane</location>
        <topology evidence="1">Single-pass membrane protein</topology>
    </subcellularLocation>
</comment>
<dbReference type="PANTHER" id="PTHR34478">
    <property type="entry name" value="PROTEIN LEMA"/>
    <property type="match status" value="1"/>
</dbReference>
<gene>
    <name evidence="6" type="ORF">B4088_6685</name>
</gene>
<comment type="similarity">
    <text evidence="2">Belongs to the LemA family.</text>
</comment>
<evidence type="ECO:0000313" key="6">
    <source>
        <dbReference type="EMBL" id="KZD48054.1"/>
    </source>
</evidence>
<dbReference type="SUPFAM" id="SSF140478">
    <property type="entry name" value="LemA-like"/>
    <property type="match status" value="1"/>
</dbReference>
<dbReference type="Pfam" id="PF04011">
    <property type="entry name" value="LemA"/>
    <property type="match status" value="1"/>
</dbReference>
<dbReference type="Proteomes" id="UP000076482">
    <property type="component" value="Unassembled WGS sequence"/>
</dbReference>
<dbReference type="GO" id="GO:0016020">
    <property type="term" value="C:membrane"/>
    <property type="evidence" value="ECO:0007669"/>
    <property type="project" value="UniProtKB-SubCell"/>
</dbReference>
<protein>
    <submittedName>
        <fullName evidence="6">LemA protein</fullName>
    </submittedName>
</protein>
<dbReference type="InterPro" id="IPR023353">
    <property type="entry name" value="LemA-like_dom_sf"/>
</dbReference>
<evidence type="ECO:0000256" key="5">
    <source>
        <dbReference type="ARBA" id="ARBA00023136"/>
    </source>
</evidence>
<accession>A0A161TLD7</accession>
<sequence>MQLKRRLDLIPNLVEVTKSYAKHEKETLERVIQARNQLVNNDSLSREEIMAQNDAISNSLKSIFALSESYPDLKAQASYQTVSEELISTENKIAYARQLYNTTANRYNIKIQTVPSNIVASVHGFKKHALLEATAEERQAVRVSFE</sequence>
<name>A0A161TLD7_BACCE</name>
<dbReference type="AlphaFoldDB" id="A0A161TLD7"/>
<dbReference type="Gene3D" id="1.20.1440.20">
    <property type="entry name" value="LemA-like domain"/>
    <property type="match status" value="1"/>
</dbReference>
<reference evidence="6 7" key="1">
    <citation type="submission" date="2015-09" db="EMBL/GenBank/DDBJ databases">
        <title>Bacillus cereus food isolates.</title>
        <authorList>
            <person name="Boekhorst J."/>
        </authorList>
    </citation>
    <scope>NUCLEOTIDE SEQUENCE [LARGE SCALE GENOMIC DNA]</scope>
    <source>
        <strain evidence="6 7">B4088</strain>
    </source>
</reference>
<organism evidence="6 7">
    <name type="scientific">Bacillus cereus</name>
    <dbReference type="NCBI Taxonomy" id="1396"/>
    <lineage>
        <taxon>Bacteria</taxon>
        <taxon>Bacillati</taxon>
        <taxon>Bacillota</taxon>
        <taxon>Bacilli</taxon>
        <taxon>Bacillales</taxon>
        <taxon>Bacillaceae</taxon>
        <taxon>Bacillus</taxon>
        <taxon>Bacillus cereus group</taxon>
    </lineage>
</organism>
<dbReference type="InterPro" id="IPR007156">
    <property type="entry name" value="MamQ_LemA"/>
</dbReference>
<keyword evidence="4" id="KW-1133">Transmembrane helix</keyword>
<keyword evidence="5" id="KW-0472">Membrane</keyword>
<evidence type="ECO:0000256" key="1">
    <source>
        <dbReference type="ARBA" id="ARBA00004167"/>
    </source>
</evidence>
<dbReference type="PANTHER" id="PTHR34478:SF2">
    <property type="entry name" value="MEMBRANE PROTEIN"/>
    <property type="match status" value="1"/>
</dbReference>
<keyword evidence="3" id="KW-0812">Transmembrane</keyword>
<evidence type="ECO:0000256" key="4">
    <source>
        <dbReference type="ARBA" id="ARBA00022989"/>
    </source>
</evidence>
<dbReference type="PATRIC" id="fig|1396.535.peg.6422"/>
<evidence type="ECO:0000313" key="7">
    <source>
        <dbReference type="Proteomes" id="UP000076482"/>
    </source>
</evidence>
<evidence type="ECO:0000256" key="2">
    <source>
        <dbReference type="ARBA" id="ARBA00008854"/>
    </source>
</evidence>
<comment type="caution">
    <text evidence="6">The sequence shown here is derived from an EMBL/GenBank/DDBJ whole genome shotgun (WGS) entry which is preliminary data.</text>
</comment>
<evidence type="ECO:0000256" key="3">
    <source>
        <dbReference type="ARBA" id="ARBA00022692"/>
    </source>
</evidence>